<evidence type="ECO:0000313" key="1">
    <source>
        <dbReference type="EMBL" id="ONH23156.1"/>
    </source>
</evidence>
<dbReference type="InterPro" id="IPR006764">
    <property type="entry name" value="SAM_dep_MeTrfase_SAV2177_type"/>
</dbReference>
<dbReference type="GO" id="GO:0032259">
    <property type="term" value="P:methylation"/>
    <property type="evidence" value="ECO:0007669"/>
    <property type="project" value="UniProtKB-KW"/>
</dbReference>
<proteinExistence type="predicted"/>
<dbReference type="STRING" id="1834516.BL253_33815"/>
<keyword evidence="1" id="KW-0808">Transferase</keyword>
<reference evidence="2" key="1">
    <citation type="submission" date="2016-10" db="EMBL/GenBank/DDBJ databases">
        <title>Frankia sp. NRRL B-16386 Genome sequencing.</title>
        <authorList>
            <person name="Ghodhbane-Gtari F."/>
            <person name="Swanson E."/>
            <person name="Gueddou A."/>
            <person name="Hezbri K."/>
            <person name="Ktari K."/>
            <person name="Nouioui I."/>
            <person name="Morris K."/>
            <person name="Simpson S."/>
            <person name="Abebe-Akele F."/>
            <person name="Thomas K."/>
            <person name="Gtari M."/>
            <person name="Tisa L.S."/>
        </authorList>
    </citation>
    <scope>NUCLEOTIDE SEQUENCE [LARGE SCALE GENOMIC DNA]</scope>
    <source>
        <strain evidence="2">NRRL B-16386</strain>
    </source>
</reference>
<name>A0A1V2I327_9ACTN</name>
<organism evidence="1 2">
    <name type="scientific">Pseudofrankia asymbiotica</name>
    <dbReference type="NCBI Taxonomy" id="1834516"/>
    <lineage>
        <taxon>Bacteria</taxon>
        <taxon>Bacillati</taxon>
        <taxon>Actinomycetota</taxon>
        <taxon>Actinomycetes</taxon>
        <taxon>Frankiales</taxon>
        <taxon>Frankiaceae</taxon>
        <taxon>Pseudofrankia</taxon>
    </lineage>
</organism>
<keyword evidence="2" id="KW-1185">Reference proteome</keyword>
<dbReference type="SUPFAM" id="SSF53335">
    <property type="entry name" value="S-adenosyl-L-methionine-dependent methyltransferases"/>
    <property type="match status" value="1"/>
</dbReference>
<accession>A0A1V2I327</accession>
<keyword evidence="1" id="KW-0489">Methyltransferase</keyword>
<dbReference type="InterPro" id="IPR029063">
    <property type="entry name" value="SAM-dependent_MTases_sf"/>
</dbReference>
<dbReference type="EMBL" id="MOMC01000091">
    <property type="protein sequence ID" value="ONH23156.1"/>
    <property type="molecule type" value="Genomic_DNA"/>
</dbReference>
<dbReference type="Proteomes" id="UP000188929">
    <property type="component" value="Unassembled WGS sequence"/>
</dbReference>
<protein>
    <submittedName>
        <fullName evidence="1">Methyltransferase</fullName>
    </submittedName>
</protein>
<evidence type="ECO:0000313" key="2">
    <source>
        <dbReference type="Proteomes" id="UP000188929"/>
    </source>
</evidence>
<gene>
    <name evidence="1" type="ORF">BL253_33815</name>
</gene>
<dbReference type="GO" id="GO:0008168">
    <property type="term" value="F:methyltransferase activity"/>
    <property type="evidence" value="ECO:0007669"/>
    <property type="project" value="UniProtKB-KW"/>
</dbReference>
<comment type="caution">
    <text evidence="1">The sequence shown here is derived from an EMBL/GenBank/DDBJ whole genome shotgun (WGS) entry which is preliminary data.</text>
</comment>
<dbReference type="AlphaFoldDB" id="A0A1V2I327"/>
<sequence>MPAEIDTSTAHPARRYDYWLGGKDNFKADRESGDAVAAAFPEVRTAAIENRAFMRRVARFLAGEAGIDQFLDIGTGIPTSPNLHEIAQSFNPTARVVYVDNDPIVLAHARARLDSDPNGSTVYLDADIRRPDDILAHPDVRQALDFSRPLALMVVAVLHFVPDADDPYRVVSRLVSELPPGSYVVLSHATSDFMPPSTATEVNDADKATKVTFQFRGHDEFARFFDGLEIMPPGITSVAHWHADDESQPRPTAAETAVYGAVARVP</sequence>
<dbReference type="PIRSF" id="PIRSF017393">
    <property type="entry name" value="MTase_SAV2177"/>
    <property type="match status" value="1"/>
</dbReference>
<dbReference type="Gene3D" id="3.40.50.150">
    <property type="entry name" value="Vaccinia Virus protein VP39"/>
    <property type="match status" value="1"/>
</dbReference>
<dbReference type="Pfam" id="PF04672">
    <property type="entry name" value="Methyltransf_19"/>
    <property type="match status" value="1"/>
</dbReference>